<sequence length="138" mass="15858">MEDDNSINKVRLLLCGFIKNQRVRRMLNMEYNDVQDPTLKDDGKRIQILSDLCLPAGYSQQASFSDTDFTAISRDNNINDMQSSNKNTSHKCDVKVIVTEWNVEDDENEDISKNLANSYEELEEPFSPVVSEYIPETD</sequence>
<evidence type="ECO:0000313" key="2">
    <source>
        <dbReference type="Proteomes" id="UP000324832"/>
    </source>
</evidence>
<name>A0A5E4PM60_9NEOP</name>
<accession>A0A5E4PM60</accession>
<protein>
    <submittedName>
        <fullName evidence="1">Uncharacterized protein</fullName>
    </submittedName>
</protein>
<evidence type="ECO:0000313" key="1">
    <source>
        <dbReference type="EMBL" id="VVC87067.1"/>
    </source>
</evidence>
<dbReference type="AlphaFoldDB" id="A0A5E4PM60"/>
<keyword evidence="2" id="KW-1185">Reference proteome</keyword>
<organism evidence="1 2">
    <name type="scientific">Leptidea sinapis</name>
    <dbReference type="NCBI Taxonomy" id="189913"/>
    <lineage>
        <taxon>Eukaryota</taxon>
        <taxon>Metazoa</taxon>
        <taxon>Ecdysozoa</taxon>
        <taxon>Arthropoda</taxon>
        <taxon>Hexapoda</taxon>
        <taxon>Insecta</taxon>
        <taxon>Pterygota</taxon>
        <taxon>Neoptera</taxon>
        <taxon>Endopterygota</taxon>
        <taxon>Lepidoptera</taxon>
        <taxon>Glossata</taxon>
        <taxon>Ditrysia</taxon>
        <taxon>Papilionoidea</taxon>
        <taxon>Pieridae</taxon>
        <taxon>Dismorphiinae</taxon>
        <taxon>Leptidea</taxon>
    </lineage>
</organism>
<dbReference type="Proteomes" id="UP000324832">
    <property type="component" value="Unassembled WGS sequence"/>
</dbReference>
<gene>
    <name evidence="1" type="ORF">LSINAPIS_LOCUS768</name>
</gene>
<proteinExistence type="predicted"/>
<dbReference type="EMBL" id="FZQP02000071">
    <property type="protein sequence ID" value="VVC87067.1"/>
    <property type="molecule type" value="Genomic_DNA"/>
</dbReference>
<reference evidence="1 2" key="1">
    <citation type="submission" date="2017-07" db="EMBL/GenBank/DDBJ databases">
        <authorList>
            <person name="Talla V."/>
            <person name="Backstrom N."/>
        </authorList>
    </citation>
    <scope>NUCLEOTIDE SEQUENCE [LARGE SCALE GENOMIC DNA]</scope>
</reference>